<accession>A0A0K0TN13</accession>
<feature type="chain" id="PRO_5005452900" evidence="7">
    <location>
        <begin position="19"/>
        <end position="248"/>
    </location>
</feature>
<dbReference type="CDD" id="cd00190">
    <property type="entry name" value="Tryp_SPc"/>
    <property type="match status" value="1"/>
</dbReference>
<dbReference type="InterPro" id="IPR043504">
    <property type="entry name" value="Peptidase_S1_PA_chymotrypsin"/>
</dbReference>
<comment type="similarity">
    <text evidence="2">Belongs to the peptidase S1 family.</text>
</comment>
<dbReference type="GO" id="GO:0004252">
    <property type="term" value="F:serine-type endopeptidase activity"/>
    <property type="evidence" value="ECO:0007669"/>
    <property type="project" value="InterPro"/>
</dbReference>
<dbReference type="PROSITE" id="PS50240">
    <property type="entry name" value="TRYPSIN_DOM"/>
    <property type="match status" value="1"/>
</dbReference>
<dbReference type="PANTHER" id="PTHR24276:SF96">
    <property type="entry name" value="PEPTIDASE S1 DOMAIN-CONTAINING PROTEIN"/>
    <property type="match status" value="1"/>
</dbReference>
<proteinExistence type="evidence at transcript level"/>
<keyword evidence="3 9" id="KW-0645">Protease</keyword>
<dbReference type="SMART" id="SM00020">
    <property type="entry name" value="Tryp_SPc"/>
    <property type="match status" value="1"/>
</dbReference>
<dbReference type="GO" id="GO:0005576">
    <property type="term" value="C:extracellular region"/>
    <property type="evidence" value="ECO:0007669"/>
    <property type="project" value="UniProtKB-SubCell"/>
</dbReference>
<dbReference type="GO" id="GO:0006508">
    <property type="term" value="P:proteolysis"/>
    <property type="evidence" value="ECO:0007669"/>
    <property type="project" value="UniProtKB-KW"/>
</dbReference>
<organism evidence="9">
    <name type="scientific">Ctenocephalides felis</name>
    <name type="common">Cat flea</name>
    <dbReference type="NCBI Taxonomy" id="7515"/>
    <lineage>
        <taxon>Eukaryota</taxon>
        <taxon>Metazoa</taxon>
        <taxon>Ecdysozoa</taxon>
        <taxon>Arthropoda</taxon>
        <taxon>Hexapoda</taxon>
        <taxon>Insecta</taxon>
        <taxon>Pterygota</taxon>
        <taxon>Neoptera</taxon>
        <taxon>Endopterygota</taxon>
        <taxon>Siphonaptera</taxon>
        <taxon>Pulicidae</taxon>
        <taxon>Archaeopsyllinae</taxon>
        <taxon>Ctenocephalides</taxon>
    </lineage>
</organism>
<dbReference type="PROSITE" id="PS00135">
    <property type="entry name" value="TRYPSIN_SER"/>
    <property type="match status" value="1"/>
</dbReference>
<dbReference type="Pfam" id="PF00089">
    <property type="entry name" value="Trypsin"/>
    <property type="match status" value="1"/>
</dbReference>
<dbReference type="FunFam" id="2.40.10.10:FF:000036">
    <property type="entry name" value="Trypsin beta"/>
    <property type="match status" value="1"/>
</dbReference>
<keyword evidence="4" id="KW-0378">Hydrolase</keyword>
<name>A0A0K0TN13_CTEFE</name>
<dbReference type="InterPro" id="IPR001314">
    <property type="entry name" value="Peptidase_S1A"/>
</dbReference>
<reference evidence="9" key="1">
    <citation type="journal article" date="2015" name="Parasit. Vectors">
        <title>Identification of genes associated with blood feeding in the cat flea, Ctenocephalides felis.</title>
        <authorList>
            <person name="Greene W.K."/>
            <person name="Macnish M.G."/>
            <person name="Rice K.L."/>
            <person name="Thompson R.C."/>
        </authorList>
    </citation>
    <scope>NUCLEOTIDE SEQUENCE</scope>
    <source>
        <strain evidence="9">S16</strain>
    </source>
</reference>
<evidence type="ECO:0000256" key="7">
    <source>
        <dbReference type="SAM" id="SignalP"/>
    </source>
</evidence>
<evidence type="ECO:0000256" key="3">
    <source>
        <dbReference type="ARBA" id="ARBA00022670"/>
    </source>
</evidence>
<keyword evidence="6" id="KW-1015">Disulfide bond</keyword>
<evidence type="ECO:0000256" key="2">
    <source>
        <dbReference type="ARBA" id="ARBA00007664"/>
    </source>
</evidence>
<dbReference type="EMBL" id="KR534881">
    <property type="protein sequence ID" value="AKR52929.1"/>
    <property type="molecule type" value="mRNA"/>
</dbReference>
<dbReference type="InterPro" id="IPR009003">
    <property type="entry name" value="Peptidase_S1_PA"/>
</dbReference>
<dbReference type="PANTHER" id="PTHR24276">
    <property type="entry name" value="POLYSERASE-RELATED"/>
    <property type="match status" value="1"/>
</dbReference>
<evidence type="ECO:0000259" key="8">
    <source>
        <dbReference type="PROSITE" id="PS50240"/>
    </source>
</evidence>
<evidence type="ECO:0000256" key="6">
    <source>
        <dbReference type="ARBA" id="ARBA00023157"/>
    </source>
</evidence>
<evidence type="ECO:0000256" key="4">
    <source>
        <dbReference type="ARBA" id="ARBA00022801"/>
    </source>
</evidence>
<evidence type="ECO:0000256" key="5">
    <source>
        <dbReference type="ARBA" id="ARBA00022825"/>
    </source>
</evidence>
<feature type="signal peptide" evidence="7">
    <location>
        <begin position="1"/>
        <end position="18"/>
    </location>
</feature>
<dbReference type="AlphaFoldDB" id="A0A0K0TN13"/>
<keyword evidence="7" id="KW-0732">Signal</keyword>
<dbReference type="OrthoDB" id="60866at2759"/>
<dbReference type="PRINTS" id="PR00722">
    <property type="entry name" value="CHYMOTRYPSIN"/>
</dbReference>
<keyword evidence="5" id="KW-0720">Serine protease</keyword>
<protein>
    <submittedName>
        <fullName evidence="9">Chymotrypsin-like serine protease</fullName>
    </submittedName>
</protein>
<dbReference type="InterPro" id="IPR001254">
    <property type="entry name" value="Trypsin_dom"/>
</dbReference>
<dbReference type="InterPro" id="IPR033116">
    <property type="entry name" value="TRYPSIN_SER"/>
</dbReference>
<evidence type="ECO:0000256" key="1">
    <source>
        <dbReference type="ARBA" id="ARBA00004239"/>
    </source>
</evidence>
<comment type="subcellular location">
    <subcellularLocation>
        <location evidence="1">Secreted</location>
        <location evidence="1">Extracellular space</location>
    </subcellularLocation>
</comment>
<sequence>MANFVLFTLLALVSVASSKYIDPRIIGGEDAPEGSAPYQVSLRNRDLEHFCGGSILNKRWIVTAAHALKPGILKSVYMGSNSLDGMGTYYDVERFVMHDKYTPRITVNYADIGLIKVAKDIVFGDKVQPIKISKRNIKGGEICKATGWGLLGSVDSVPNELQQVETTTITDEKCFELTQFIDPTSQICTFREFGRGICFGDSGGPLVYKNELVGITSMHLYSCRGGRPDIFVKVRDFQSWINSEIEKN</sequence>
<dbReference type="Gene3D" id="2.40.10.10">
    <property type="entry name" value="Trypsin-like serine proteases"/>
    <property type="match status" value="1"/>
</dbReference>
<feature type="domain" description="Peptidase S1" evidence="8">
    <location>
        <begin position="25"/>
        <end position="246"/>
    </location>
</feature>
<dbReference type="InterPro" id="IPR050430">
    <property type="entry name" value="Peptidase_S1"/>
</dbReference>
<evidence type="ECO:0000313" key="9">
    <source>
        <dbReference type="EMBL" id="AKR52929.1"/>
    </source>
</evidence>
<dbReference type="SUPFAM" id="SSF50494">
    <property type="entry name" value="Trypsin-like serine proteases"/>
    <property type="match status" value="1"/>
</dbReference>